<gene>
    <name evidence="1" type="ORF">SAMN05421509_10370</name>
</gene>
<accession>A0A285VIY0</accession>
<dbReference type="EMBL" id="OBQJ01000003">
    <property type="protein sequence ID" value="SOC54029.1"/>
    <property type="molecule type" value="Genomic_DNA"/>
</dbReference>
<dbReference type="AlphaFoldDB" id="A0A285VIY0"/>
<dbReference type="RefSeq" id="WP_097022292.1">
    <property type="nucleotide sequence ID" value="NZ_OBQJ01000003.1"/>
</dbReference>
<sequence>MALHTPLGPLDQLDIENWEVQKDLLSMDKHRLLEGLAIEGTMDSIFKGMPPLGARPLPLSLLRSAQKGRPNSWWIWNHEPGDPGAGRLFDMLESRNPKNVMTCDYDESQRDFVISRYFKRIGESVQKRLMAQRCLVTLGFESPAPLLQETLRVLTAFFRITEGAHDRDMFRDVVLHRLFKNCAIQPFYDFLWDIDTILEMPDGRLVQLEIKHKFPGGRDNLFFGLNDGQVRTMLELAKCGIDTFHINVVKPYWDSNSSTGYLMNDPSIRNNILVAGHYLDQQRLELISKGRSGKSGETESLYGKKRQPFKSIPVTEFVRIGTLQEIIAAGPAPILAGANRDTLPPLTQQELLDKRLG</sequence>
<organism evidence="1 2">
    <name type="scientific">Chromohalobacter canadensis</name>
    <dbReference type="NCBI Taxonomy" id="141389"/>
    <lineage>
        <taxon>Bacteria</taxon>
        <taxon>Pseudomonadati</taxon>
        <taxon>Pseudomonadota</taxon>
        <taxon>Gammaproteobacteria</taxon>
        <taxon>Oceanospirillales</taxon>
        <taxon>Halomonadaceae</taxon>
        <taxon>Chromohalobacter</taxon>
    </lineage>
</organism>
<dbReference type="Proteomes" id="UP000219023">
    <property type="component" value="Unassembled WGS sequence"/>
</dbReference>
<evidence type="ECO:0000313" key="2">
    <source>
        <dbReference type="Proteomes" id="UP000219023"/>
    </source>
</evidence>
<evidence type="ECO:0000313" key="1">
    <source>
        <dbReference type="EMBL" id="SOC54029.1"/>
    </source>
</evidence>
<name>A0A285VIY0_9GAMM</name>
<protein>
    <submittedName>
        <fullName evidence="1">Uncharacterized protein</fullName>
    </submittedName>
</protein>
<proteinExistence type="predicted"/>
<dbReference type="OrthoDB" id="6993347at2"/>
<reference evidence="1 2" key="1">
    <citation type="submission" date="2017-08" db="EMBL/GenBank/DDBJ databases">
        <authorList>
            <person name="de Groot N.N."/>
        </authorList>
    </citation>
    <scope>NUCLEOTIDE SEQUENCE [LARGE SCALE GENOMIC DNA]</scope>
    <source>
        <strain evidence="1 2">USBA 855</strain>
    </source>
</reference>